<dbReference type="NCBIfam" id="TIGR01640">
    <property type="entry name" value="F_box_assoc_1"/>
    <property type="match status" value="1"/>
</dbReference>
<accession>A0A6P5S4J3</accession>
<dbReference type="SMART" id="SM00256">
    <property type="entry name" value="FBOX"/>
    <property type="match status" value="1"/>
</dbReference>
<protein>
    <submittedName>
        <fullName evidence="3">F-box/kelch-repeat protein At3g23880-like</fullName>
    </submittedName>
</protein>
<dbReference type="CDD" id="cd22157">
    <property type="entry name" value="F-box_AtFBW1-like"/>
    <property type="match status" value="1"/>
</dbReference>
<keyword evidence="2" id="KW-1185">Reference proteome</keyword>
<name>A0A6P5S4J3_PRUAV</name>
<feature type="domain" description="F-box" evidence="1">
    <location>
        <begin position="9"/>
        <end position="49"/>
    </location>
</feature>
<dbReference type="KEGG" id="pavi:110752126"/>
<evidence type="ECO:0000313" key="2">
    <source>
        <dbReference type="Proteomes" id="UP000515124"/>
    </source>
</evidence>
<dbReference type="InterPro" id="IPR036047">
    <property type="entry name" value="F-box-like_dom_sf"/>
</dbReference>
<evidence type="ECO:0000259" key="1">
    <source>
        <dbReference type="SMART" id="SM00256"/>
    </source>
</evidence>
<evidence type="ECO:0000313" key="3">
    <source>
        <dbReference type="RefSeq" id="XP_021808421.1"/>
    </source>
</evidence>
<dbReference type="Pfam" id="PF07734">
    <property type="entry name" value="FBA_1"/>
    <property type="match status" value="1"/>
</dbReference>
<reference evidence="3" key="1">
    <citation type="submission" date="2025-08" db="UniProtKB">
        <authorList>
            <consortium name="RefSeq"/>
        </authorList>
    </citation>
    <scope>IDENTIFICATION</scope>
</reference>
<dbReference type="Proteomes" id="UP000515124">
    <property type="component" value="Unplaced"/>
</dbReference>
<gene>
    <name evidence="3" type="primary">LOC110752126</name>
</gene>
<organism evidence="2 3">
    <name type="scientific">Prunus avium</name>
    <name type="common">Cherry</name>
    <name type="synonym">Cerasus avium</name>
    <dbReference type="NCBI Taxonomy" id="42229"/>
    <lineage>
        <taxon>Eukaryota</taxon>
        <taxon>Viridiplantae</taxon>
        <taxon>Streptophyta</taxon>
        <taxon>Embryophyta</taxon>
        <taxon>Tracheophyta</taxon>
        <taxon>Spermatophyta</taxon>
        <taxon>Magnoliopsida</taxon>
        <taxon>eudicotyledons</taxon>
        <taxon>Gunneridae</taxon>
        <taxon>Pentapetalae</taxon>
        <taxon>rosids</taxon>
        <taxon>fabids</taxon>
        <taxon>Rosales</taxon>
        <taxon>Rosaceae</taxon>
        <taxon>Amygdaloideae</taxon>
        <taxon>Amygdaleae</taxon>
        <taxon>Prunus</taxon>
    </lineage>
</organism>
<proteinExistence type="predicted"/>
<dbReference type="InterPro" id="IPR050796">
    <property type="entry name" value="SCF_F-box_component"/>
</dbReference>
<dbReference type="PANTHER" id="PTHR31672">
    <property type="entry name" value="BNACNNG10540D PROTEIN"/>
    <property type="match status" value="1"/>
</dbReference>
<dbReference type="RefSeq" id="XP_021808421.1">
    <property type="nucleotide sequence ID" value="XM_021952729.1"/>
</dbReference>
<dbReference type="PANTHER" id="PTHR31672:SF13">
    <property type="entry name" value="F-BOX PROTEIN CPR30-LIKE"/>
    <property type="match status" value="1"/>
</dbReference>
<dbReference type="InterPro" id="IPR017451">
    <property type="entry name" value="F-box-assoc_interact_dom"/>
</dbReference>
<dbReference type="InterPro" id="IPR006527">
    <property type="entry name" value="F-box-assoc_dom_typ1"/>
</dbReference>
<dbReference type="SUPFAM" id="SSF81383">
    <property type="entry name" value="F-box domain"/>
    <property type="match status" value="1"/>
</dbReference>
<dbReference type="InterPro" id="IPR001810">
    <property type="entry name" value="F-box_dom"/>
</dbReference>
<dbReference type="AlphaFoldDB" id="A0A6P5S4J3"/>
<dbReference type="GeneID" id="110752126"/>
<sequence>MEAKVGDKVTEDIIYEILLRLPVKSLLRFTAVCKSWNCMIKSSTFITHHLIQNEDVQLLLHDPEYGMYSLYKDDDNDDGRASSTLREYTNLDNPYDFYDEGLGWPSKFVGTCKGLVCLAAEDIDFTTLVWNPSIRKFVVLPKSGVTFCHEYDDLQASCGFGYDRRANDYKVLRRVSSFRGNKFISCQYEIWSLAKGSWKTLNTAADPEESDIMLRPRHFFVSNPPAFVNGALHWTQARAHTGNISLLSFDISDEVFGKIAIPPEASAQTINHLSQGHFMVARYRESLAYFETSRERKGSVGWGCLLHIHMWVLEEYGVAKSWAKIFTICLDLDLGVSRLIGCRKSGEEVVLRIMDDDGEYRSVNPKTKRVKKLRIEGQWNYEVMDALTESVVLLDQPNLFTIVDEALQGVTRRTRRCCVVSKRLHVEEEEFSLLAF</sequence>
<dbReference type="Pfam" id="PF00646">
    <property type="entry name" value="F-box"/>
    <property type="match status" value="1"/>
</dbReference>
<dbReference type="Gene3D" id="1.20.1280.50">
    <property type="match status" value="1"/>
</dbReference>